<gene>
    <name evidence="2" type="ORF">HS088_TW21G01354</name>
</gene>
<dbReference type="GO" id="GO:0030246">
    <property type="term" value="F:carbohydrate binding"/>
    <property type="evidence" value="ECO:0007669"/>
    <property type="project" value="InterPro"/>
</dbReference>
<feature type="compositionally biased region" description="Basic and acidic residues" evidence="1">
    <location>
        <begin position="1"/>
        <end position="10"/>
    </location>
</feature>
<dbReference type="InterPro" id="IPR052147">
    <property type="entry name" value="PP2-like/Lectin"/>
</dbReference>
<feature type="compositionally biased region" description="Basic and acidic residues" evidence="1">
    <location>
        <begin position="22"/>
        <end position="34"/>
    </location>
</feature>
<dbReference type="Pfam" id="PF14299">
    <property type="entry name" value="PP2"/>
    <property type="match status" value="1"/>
</dbReference>
<dbReference type="Proteomes" id="UP000593562">
    <property type="component" value="Unassembled WGS sequence"/>
</dbReference>
<feature type="compositionally biased region" description="Polar residues" evidence="1">
    <location>
        <begin position="12"/>
        <end position="21"/>
    </location>
</feature>
<feature type="region of interest" description="Disordered" evidence="1">
    <location>
        <begin position="1"/>
        <end position="34"/>
    </location>
</feature>
<name>A0A7J7C5H9_TRIWF</name>
<evidence type="ECO:0000313" key="3">
    <source>
        <dbReference type="Proteomes" id="UP000593562"/>
    </source>
</evidence>
<feature type="compositionally biased region" description="Basic and acidic residues" evidence="1">
    <location>
        <begin position="45"/>
        <end position="58"/>
    </location>
</feature>
<dbReference type="FunCoup" id="A0A7J7C5H9">
    <property type="interactions" value="1498"/>
</dbReference>
<dbReference type="AlphaFoldDB" id="A0A7J7C5H9"/>
<dbReference type="PANTHER" id="PTHR48478:SF1">
    <property type="entry name" value="LECTIN-LIKE"/>
    <property type="match status" value="1"/>
</dbReference>
<evidence type="ECO:0008006" key="4">
    <source>
        <dbReference type="Google" id="ProtNLM"/>
    </source>
</evidence>
<dbReference type="PANTHER" id="PTHR48478">
    <property type="entry name" value="LECTIN-LIKE"/>
    <property type="match status" value="1"/>
</dbReference>
<keyword evidence="3" id="KW-1185">Reference proteome</keyword>
<sequence>MGADFSKDLDLASQSQPSQDPTHTESQKNETRVKAVEIATEQELGETKAKAGEKTAEVKPNETKANVVANKIEAKASTNKAKATAEAKLPYNYEAIIRDADSPIDRSSTDKLDLLITWAEEKHFWQWSYQKDSSDVFMDVAELLNVCWLEVHGRLDATKLSPGTLYEVAFVIMLKDPAYGWETPVNFRLILPNGMKKEHKENLMTKPRGQWLEIPVAEFRTSPESTGEMEISMYEYEGGVWKKGLVVKGALIRPKN</sequence>
<evidence type="ECO:0000313" key="2">
    <source>
        <dbReference type="EMBL" id="KAF5729195.1"/>
    </source>
</evidence>
<comment type="caution">
    <text evidence="2">The sequence shown here is derived from an EMBL/GenBank/DDBJ whole genome shotgun (WGS) entry which is preliminary data.</text>
</comment>
<feature type="region of interest" description="Disordered" evidence="1">
    <location>
        <begin position="39"/>
        <end position="58"/>
    </location>
</feature>
<reference evidence="2 3" key="1">
    <citation type="journal article" date="2020" name="Nat. Commun.">
        <title>Genome of Tripterygium wilfordii and identification of cytochrome P450 involved in triptolide biosynthesis.</title>
        <authorList>
            <person name="Tu L."/>
            <person name="Su P."/>
            <person name="Zhang Z."/>
            <person name="Gao L."/>
            <person name="Wang J."/>
            <person name="Hu T."/>
            <person name="Zhou J."/>
            <person name="Zhang Y."/>
            <person name="Zhao Y."/>
            <person name="Liu Y."/>
            <person name="Song Y."/>
            <person name="Tong Y."/>
            <person name="Lu Y."/>
            <person name="Yang J."/>
            <person name="Xu C."/>
            <person name="Jia M."/>
            <person name="Peters R.J."/>
            <person name="Huang L."/>
            <person name="Gao W."/>
        </authorList>
    </citation>
    <scope>NUCLEOTIDE SEQUENCE [LARGE SCALE GENOMIC DNA]</scope>
    <source>
        <strain evidence="3">cv. XIE 37</strain>
        <tissue evidence="2">Leaf</tissue>
    </source>
</reference>
<proteinExistence type="predicted"/>
<evidence type="ECO:0000256" key="1">
    <source>
        <dbReference type="SAM" id="MobiDB-lite"/>
    </source>
</evidence>
<organism evidence="2 3">
    <name type="scientific">Tripterygium wilfordii</name>
    <name type="common">Thunder God vine</name>
    <dbReference type="NCBI Taxonomy" id="458696"/>
    <lineage>
        <taxon>Eukaryota</taxon>
        <taxon>Viridiplantae</taxon>
        <taxon>Streptophyta</taxon>
        <taxon>Embryophyta</taxon>
        <taxon>Tracheophyta</taxon>
        <taxon>Spermatophyta</taxon>
        <taxon>Magnoliopsida</taxon>
        <taxon>eudicotyledons</taxon>
        <taxon>Gunneridae</taxon>
        <taxon>Pentapetalae</taxon>
        <taxon>rosids</taxon>
        <taxon>fabids</taxon>
        <taxon>Celastrales</taxon>
        <taxon>Celastraceae</taxon>
        <taxon>Tripterygium</taxon>
    </lineage>
</organism>
<dbReference type="InParanoid" id="A0A7J7C5H9"/>
<protein>
    <recommendedName>
        <fullName evidence="4">Protein PHLOEM PROTEIN 2-LIKE A1-like</fullName>
    </recommendedName>
</protein>
<accession>A0A7J7C5H9</accession>
<dbReference type="EMBL" id="JAAARO010000021">
    <property type="protein sequence ID" value="KAF5729195.1"/>
    <property type="molecule type" value="Genomic_DNA"/>
</dbReference>
<dbReference type="InterPro" id="IPR025886">
    <property type="entry name" value="PP2-like"/>
</dbReference>